<feature type="compositionally biased region" description="Basic and acidic residues" evidence="1">
    <location>
        <begin position="25"/>
        <end position="38"/>
    </location>
</feature>
<evidence type="ECO:0000313" key="3">
    <source>
        <dbReference type="EMBL" id="KAG6778803.1"/>
    </source>
</evidence>
<proteinExistence type="predicted"/>
<gene>
    <name evidence="3" type="ORF">POTOM_015150</name>
</gene>
<feature type="region of interest" description="Disordered" evidence="1">
    <location>
        <begin position="12"/>
        <end position="49"/>
    </location>
</feature>
<sequence length="128" mass="14679">MIENCTTQFAGKRRLSSRVPGRPNRGGEVKKKGSEAKKQGQQRRIQVKSKSYLHSGDTKHVIAGMAIITLVFGFPWFLKNRDDLRLSYREVLLCGKELITQSADWEDDLRLSYREVLLNGEVSKFYDS</sequence>
<dbReference type="AlphaFoldDB" id="A0A8X8A6L5"/>
<keyword evidence="4" id="KW-1185">Reference proteome</keyword>
<keyword evidence="2" id="KW-1133">Transmembrane helix</keyword>
<dbReference type="PANTHER" id="PTHR35990:SF1">
    <property type="entry name" value="GAG1AT PROTEIN"/>
    <property type="match status" value="1"/>
</dbReference>
<feature type="transmembrane region" description="Helical" evidence="2">
    <location>
        <begin position="60"/>
        <end position="78"/>
    </location>
</feature>
<accession>A0A8X8A6L5</accession>
<evidence type="ECO:0000313" key="4">
    <source>
        <dbReference type="Proteomes" id="UP000886885"/>
    </source>
</evidence>
<evidence type="ECO:0000256" key="2">
    <source>
        <dbReference type="SAM" id="Phobius"/>
    </source>
</evidence>
<evidence type="ECO:0000256" key="1">
    <source>
        <dbReference type="SAM" id="MobiDB-lite"/>
    </source>
</evidence>
<name>A0A8X8A6L5_POPTO</name>
<dbReference type="EMBL" id="JAAWWB010000007">
    <property type="protein sequence ID" value="KAG6778803.1"/>
    <property type="molecule type" value="Genomic_DNA"/>
</dbReference>
<organism evidence="3 4">
    <name type="scientific">Populus tomentosa</name>
    <name type="common">Chinese white poplar</name>
    <dbReference type="NCBI Taxonomy" id="118781"/>
    <lineage>
        <taxon>Eukaryota</taxon>
        <taxon>Viridiplantae</taxon>
        <taxon>Streptophyta</taxon>
        <taxon>Embryophyta</taxon>
        <taxon>Tracheophyta</taxon>
        <taxon>Spermatophyta</taxon>
        <taxon>Magnoliopsida</taxon>
        <taxon>eudicotyledons</taxon>
        <taxon>Gunneridae</taxon>
        <taxon>Pentapetalae</taxon>
        <taxon>rosids</taxon>
        <taxon>fabids</taxon>
        <taxon>Malpighiales</taxon>
        <taxon>Salicaceae</taxon>
        <taxon>Saliceae</taxon>
        <taxon>Populus</taxon>
    </lineage>
</organism>
<dbReference type="PANTHER" id="PTHR35990">
    <property type="entry name" value="GAG1AT PROTEIN"/>
    <property type="match status" value="1"/>
</dbReference>
<keyword evidence="2" id="KW-0812">Transmembrane</keyword>
<comment type="caution">
    <text evidence="3">The sequence shown here is derived from an EMBL/GenBank/DDBJ whole genome shotgun (WGS) entry which is preliminary data.</text>
</comment>
<keyword evidence="2" id="KW-0472">Membrane</keyword>
<dbReference type="OrthoDB" id="1881135at2759"/>
<dbReference type="Proteomes" id="UP000886885">
    <property type="component" value="Chromosome 4A"/>
</dbReference>
<reference evidence="3" key="1">
    <citation type="journal article" date="2020" name="bioRxiv">
        <title>Hybrid origin of Populus tomentosa Carr. identified through genome sequencing and phylogenomic analysis.</title>
        <authorList>
            <person name="An X."/>
            <person name="Gao K."/>
            <person name="Chen Z."/>
            <person name="Li J."/>
            <person name="Yang X."/>
            <person name="Yang X."/>
            <person name="Zhou J."/>
            <person name="Guo T."/>
            <person name="Zhao T."/>
            <person name="Huang S."/>
            <person name="Miao D."/>
            <person name="Khan W.U."/>
            <person name="Rao P."/>
            <person name="Ye M."/>
            <person name="Lei B."/>
            <person name="Liao W."/>
            <person name="Wang J."/>
            <person name="Ji L."/>
            <person name="Li Y."/>
            <person name="Guo B."/>
            <person name="Mustafa N.S."/>
            <person name="Li S."/>
            <person name="Yun Q."/>
            <person name="Keller S.R."/>
            <person name="Mao J."/>
            <person name="Zhang R."/>
            <person name="Strauss S.H."/>
        </authorList>
    </citation>
    <scope>NUCLEOTIDE SEQUENCE</scope>
    <source>
        <strain evidence="3">GM15</strain>
        <tissue evidence="3">Leaf</tissue>
    </source>
</reference>
<protein>
    <submittedName>
        <fullName evidence="3">Uncharacterized protein</fullName>
    </submittedName>
</protein>